<feature type="compositionally biased region" description="Polar residues" evidence="1">
    <location>
        <begin position="78"/>
        <end position="87"/>
    </location>
</feature>
<accession>A0ABQ8FFC7</accession>
<comment type="caution">
    <text evidence="2">The sequence shown here is derived from an EMBL/GenBank/DDBJ whole genome shotgun (WGS) entry which is preliminary data.</text>
</comment>
<gene>
    <name evidence="2" type="ORF">BASA50_004489</name>
</gene>
<reference evidence="2 3" key="1">
    <citation type="submission" date="2021-02" db="EMBL/GenBank/DDBJ databases">
        <title>Variation within the Batrachochytrium salamandrivorans European outbreak.</title>
        <authorList>
            <person name="Kelly M."/>
            <person name="Pasmans F."/>
            <person name="Shea T.P."/>
            <person name="Munoz J.F."/>
            <person name="Carranza S."/>
            <person name="Cuomo C.A."/>
            <person name="Martel A."/>
        </authorList>
    </citation>
    <scope>NUCLEOTIDE SEQUENCE [LARGE SCALE GENOMIC DNA]</scope>
    <source>
        <strain evidence="2 3">AMFP18/2</strain>
    </source>
</reference>
<keyword evidence="3" id="KW-1185">Reference proteome</keyword>
<dbReference type="EMBL" id="JAFCIX010000145">
    <property type="protein sequence ID" value="KAH6597349.1"/>
    <property type="molecule type" value="Genomic_DNA"/>
</dbReference>
<dbReference type="Proteomes" id="UP001648503">
    <property type="component" value="Unassembled WGS sequence"/>
</dbReference>
<sequence length="661" mass="71459">MSTIQSIPSPITTDRVVGDHSLSSRELPVQFWLNGNTTHKLMSDDGLTSHTIQPLTDPIDYYLLDDVPRSKWLEQHQQRSQPSNPLQQDPARPLSSTLNTAQRAASGIRSAIKEKGAKLLLCTSSLKDARHKIVSALSPKLANLSRSTSFLKKQPVSPSLSATAPIPSPDTIQFPMTPLSPLSLQGGAPKPAPAFKFPTRSPRSPPPPRLTIVTLGSLAPTDGSSHVNSIHGTQEGQLERSILSPCEPQSTVYEDLEIMQPDTLPVWSLSNSRHINSVQTQQVDPSSDIEMTDMHQNTDTSYPIYRCILSEIYSDYDLISIKSAHDCIEACTTCTQGSKNLDCQDYALHHQSILTMDMSTMESVSCPSLEYMTACQTTTLSRVNSIKSMRVSLFTGDALTLSVRKSASEPGETTLDWVREDDALQHTLKVSPMLSLCSVTSKRADGSSDTSHTSATLSMCNEWAECGGVTRNSFLGSAGCHSDSASVCDSSCDGLFSLSSSHRGYPDVSCYSTENDTADVAGDKMASFVKDGAAHVKASESDITVAADLTNGDTLLTVKTDVSVTEDMCVEAVVPDTTDINSILLNRNSDGVVPDPSLVRPTRSPGRKLPLGVKSAHFARDIAYVPIHMSMDISRKSSTCSLTTIVEGFTLADQHVRSLSF</sequence>
<name>A0ABQ8FFC7_9FUNG</name>
<evidence type="ECO:0000256" key="1">
    <source>
        <dbReference type="SAM" id="MobiDB-lite"/>
    </source>
</evidence>
<proteinExistence type="predicted"/>
<evidence type="ECO:0008006" key="4">
    <source>
        <dbReference type="Google" id="ProtNLM"/>
    </source>
</evidence>
<feature type="region of interest" description="Disordered" evidence="1">
    <location>
        <begin position="74"/>
        <end position="96"/>
    </location>
</feature>
<protein>
    <recommendedName>
        <fullName evidence="4">Ig-like domain-containing protein</fullName>
    </recommendedName>
</protein>
<evidence type="ECO:0000313" key="3">
    <source>
        <dbReference type="Proteomes" id="UP001648503"/>
    </source>
</evidence>
<organism evidence="2 3">
    <name type="scientific">Batrachochytrium salamandrivorans</name>
    <dbReference type="NCBI Taxonomy" id="1357716"/>
    <lineage>
        <taxon>Eukaryota</taxon>
        <taxon>Fungi</taxon>
        <taxon>Fungi incertae sedis</taxon>
        <taxon>Chytridiomycota</taxon>
        <taxon>Chytridiomycota incertae sedis</taxon>
        <taxon>Chytridiomycetes</taxon>
        <taxon>Rhizophydiales</taxon>
        <taxon>Rhizophydiales incertae sedis</taxon>
        <taxon>Batrachochytrium</taxon>
    </lineage>
</organism>
<evidence type="ECO:0000313" key="2">
    <source>
        <dbReference type="EMBL" id="KAH6597349.1"/>
    </source>
</evidence>